<organism evidence="14 15">
    <name type="scientific">Sphingomonas echinoides</name>
    <dbReference type="NCBI Taxonomy" id="59803"/>
    <lineage>
        <taxon>Bacteria</taxon>
        <taxon>Pseudomonadati</taxon>
        <taxon>Pseudomonadota</taxon>
        <taxon>Alphaproteobacteria</taxon>
        <taxon>Sphingomonadales</taxon>
        <taxon>Sphingomonadaceae</taxon>
        <taxon>Sphingomonas</taxon>
    </lineage>
</organism>
<dbReference type="PROSITE" id="PS50109">
    <property type="entry name" value="HIS_KIN"/>
    <property type="match status" value="1"/>
</dbReference>
<dbReference type="GO" id="GO:0016301">
    <property type="term" value="F:kinase activity"/>
    <property type="evidence" value="ECO:0007669"/>
    <property type="project" value="UniProtKB-KW"/>
</dbReference>
<evidence type="ECO:0000256" key="5">
    <source>
        <dbReference type="ARBA" id="ARBA00022679"/>
    </source>
</evidence>
<dbReference type="InterPro" id="IPR003594">
    <property type="entry name" value="HATPase_dom"/>
</dbReference>
<dbReference type="InterPro" id="IPR036890">
    <property type="entry name" value="HATPase_C_sf"/>
</dbReference>
<feature type="transmembrane region" description="Helical" evidence="11">
    <location>
        <begin position="12"/>
        <end position="35"/>
    </location>
</feature>
<evidence type="ECO:0000256" key="8">
    <source>
        <dbReference type="ARBA" id="ARBA00022989"/>
    </source>
</evidence>
<dbReference type="Gene3D" id="1.10.287.130">
    <property type="match status" value="1"/>
</dbReference>
<accession>A0ABU4PN01</accession>
<dbReference type="EMBL" id="JAWXXV010000001">
    <property type="protein sequence ID" value="MDX5985528.1"/>
    <property type="molecule type" value="Genomic_DNA"/>
</dbReference>
<evidence type="ECO:0000256" key="7">
    <source>
        <dbReference type="ARBA" id="ARBA00022777"/>
    </source>
</evidence>
<keyword evidence="6 11" id="KW-0812">Transmembrane</keyword>
<dbReference type="SUPFAM" id="SSF158472">
    <property type="entry name" value="HAMP domain-like"/>
    <property type="match status" value="1"/>
</dbReference>
<dbReference type="InterPro" id="IPR003661">
    <property type="entry name" value="HisK_dim/P_dom"/>
</dbReference>
<feature type="domain" description="Histidine kinase" evidence="12">
    <location>
        <begin position="236"/>
        <end position="442"/>
    </location>
</feature>
<keyword evidence="4" id="KW-0597">Phosphoprotein</keyword>
<evidence type="ECO:0000256" key="10">
    <source>
        <dbReference type="ARBA" id="ARBA00023136"/>
    </source>
</evidence>
<dbReference type="InterPro" id="IPR036097">
    <property type="entry name" value="HisK_dim/P_sf"/>
</dbReference>
<evidence type="ECO:0000256" key="1">
    <source>
        <dbReference type="ARBA" id="ARBA00000085"/>
    </source>
</evidence>
<keyword evidence="10 11" id="KW-0472">Membrane</keyword>
<dbReference type="InterPro" id="IPR003660">
    <property type="entry name" value="HAMP_dom"/>
</dbReference>
<protein>
    <recommendedName>
        <fullName evidence="3">histidine kinase</fullName>
        <ecNumber evidence="3">2.7.13.3</ecNumber>
    </recommendedName>
</protein>
<name>A0ABU4PN01_9SPHN</name>
<dbReference type="PROSITE" id="PS50885">
    <property type="entry name" value="HAMP"/>
    <property type="match status" value="1"/>
</dbReference>
<evidence type="ECO:0000256" key="11">
    <source>
        <dbReference type="SAM" id="Phobius"/>
    </source>
</evidence>
<dbReference type="InterPro" id="IPR050428">
    <property type="entry name" value="TCS_sensor_his_kinase"/>
</dbReference>
<comment type="subcellular location">
    <subcellularLocation>
        <location evidence="2">Membrane</location>
    </subcellularLocation>
</comment>
<dbReference type="SMART" id="SM00304">
    <property type="entry name" value="HAMP"/>
    <property type="match status" value="1"/>
</dbReference>
<evidence type="ECO:0000256" key="9">
    <source>
        <dbReference type="ARBA" id="ARBA00023012"/>
    </source>
</evidence>
<dbReference type="Proteomes" id="UP001279660">
    <property type="component" value="Unassembled WGS sequence"/>
</dbReference>
<comment type="caution">
    <text evidence="14">The sequence shown here is derived from an EMBL/GenBank/DDBJ whole genome shotgun (WGS) entry which is preliminary data.</text>
</comment>
<keyword evidence="5" id="KW-0808">Transferase</keyword>
<sequence>MRKPRASAAYRIAFTYSAAFTLAILLLGVAIYIAADAQFRRQQDAALVDEASALAHEYNEGDLPEIRHAIARREGSNTINAYGYALFDRTGHRVGGGLNTRKPPVGLQDIVFVDPVEGADHARAYATDLTRGLRLVVARDSESLEGIDQTIVLIFGGAFVLVIGLSVFGALLLGGYLQRRLDGISGVARAIMAGDMAQRVPLSDRRDEFDAVGSALNTMLDRIGQLMDNLRQVSSDVAHDLRTPLLRLRNQLEQVGQVPGAAERAIEQGDAVLALFAALLRIAEVEGGALARSFVATDMTLVVTEIAESYAPAFADSGRTLGWSVAPGITVLGDRELIAQALINLLDNALLHTPPGTPVAVSLEADAHVATVSVADAGPGVPPGDHARILQRFARGEASRTTPGNGLGLSLVAAVTAAHGGTIAVDDNRPGLRVTLRIPRVDAA</sequence>
<dbReference type="EC" id="2.7.13.3" evidence="3"/>
<dbReference type="Pfam" id="PF00672">
    <property type="entry name" value="HAMP"/>
    <property type="match status" value="1"/>
</dbReference>
<reference evidence="14 15" key="1">
    <citation type="submission" date="2023-11" db="EMBL/GenBank/DDBJ databases">
        <title>MicrobeMod: A computational toolkit for identifying prokaryotic methylation and restriction-modification with nanopore sequencing.</title>
        <authorList>
            <person name="Crits-Christoph A."/>
            <person name="Kang S.C."/>
            <person name="Lee H."/>
            <person name="Ostrov N."/>
        </authorList>
    </citation>
    <scope>NUCLEOTIDE SEQUENCE [LARGE SCALE GENOMIC DNA]</scope>
    <source>
        <strain evidence="14 15">ATCC 14820</strain>
    </source>
</reference>
<evidence type="ECO:0000256" key="4">
    <source>
        <dbReference type="ARBA" id="ARBA00022553"/>
    </source>
</evidence>
<dbReference type="SMART" id="SM00388">
    <property type="entry name" value="HisKA"/>
    <property type="match status" value="1"/>
</dbReference>
<evidence type="ECO:0000313" key="15">
    <source>
        <dbReference type="Proteomes" id="UP001279660"/>
    </source>
</evidence>
<evidence type="ECO:0000256" key="6">
    <source>
        <dbReference type="ARBA" id="ARBA00022692"/>
    </source>
</evidence>
<dbReference type="RefSeq" id="WP_010407872.1">
    <property type="nucleotide sequence ID" value="NZ_JAWXXV010000001.1"/>
</dbReference>
<keyword evidence="8 11" id="KW-1133">Transmembrane helix</keyword>
<evidence type="ECO:0000259" key="13">
    <source>
        <dbReference type="PROSITE" id="PS50885"/>
    </source>
</evidence>
<feature type="transmembrane region" description="Helical" evidence="11">
    <location>
        <begin position="151"/>
        <end position="173"/>
    </location>
</feature>
<dbReference type="Gene3D" id="3.30.565.10">
    <property type="entry name" value="Histidine kinase-like ATPase, C-terminal domain"/>
    <property type="match status" value="1"/>
</dbReference>
<evidence type="ECO:0000259" key="12">
    <source>
        <dbReference type="PROSITE" id="PS50109"/>
    </source>
</evidence>
<dbReference type="InterPro" id="IPR004358">
    <property type="entry name" value="Sig_transdc_His_kin-like_C"/>
</dbReference>
<dbReference type="PRINTS" id="PR00344">
    <property type="entry name" value="BCTRLSENSOR"/>
</dbReference>
<evidence type="ECO:0000256" key="2">
    <source>
        <dbReference type="ARBA" id="ARBA00004370"/>
    </source>
</evidence>
<evidence type="ECO:0000256" key="3">
    <source>
        <dbReference type="ARBA" id="ARBA00012438"/>
    </source>
</evidence>
<dbReference type="SUPFAM" id="SSF55874">
    <property type="entry name" value="ATPase domain of HSP90 chaperone/DNA topoisomerase II/histidine kinase"/>
    <property type="match status" value="1"/>
</dbReference>
<dbReference type="SUPFAM" id="SSF47384">
    <property type="entry name" value="Homodimeric domain of signal transducing histidine kinase"/>
    <property type="match status" value="1"/>
</dbReference>
<keyword evidence="15" id="KW-1185">Reference proteome</keyword>
<keyword evidence="7 14" id="KW-0418">Kinase</keyword>
<dbReference type="CDD" id="cd06225">
    <property type="entry name" value="HAMP"/>
    <property type="match status" value="1"/>
</dbReference>
<evidence type="ECO:0000313" key="14">
    <source>
        <dbReference type="EMBL" id="MDX5985528.1"/>
    </source>
</evidence>
<dbReference type="CDD" id="cd00075">
    <property type="entry name" value="HATPase"/>
    <property type="match status" value="1"/>
</dbReference>
<comment type="catalytic activity">
    <reaction evidence="1">
        <text>ATP + protein L-histidine = ADP + protein N-phospho-L-histidine.</text>
        <dbReference type="EC" id="2.7.13.3"/>
    </reaction>
</comment>
<proteinExistence type="predicted"/>
<dbReference type="PANTHER" id="PTHR45436">
    <property type="entry name" value="SENSOR HISTIDINE KINASE YKOH"/>
    <property type="match status" value="1"/>
</dbReference>
<feature type="domain" description="HAMP" evidence="13">
    <location>
        <begin position="175"/>
        <end position="228"/>
    </location>
</feature>
<dbReference type="InterPro" id="IPR005467">
    <property type="entry name" value="His_kinase_dom"/>
</dbReference>
<dbReference type="Pfam" id="PF02518">
    <property type="entry name" value="HATPase_c"/>
    <property type="match status" value="1"/>
</dbReference>
<dbReference type="SMART" id="SM00387">
    <property type="entry name" value="HATPase_c"/>
    <property type="match status" value="1"/>
</dbReference>
<dbReference type="PANTHER" id="PTHR45436:SF8">
    <property type="entry name" value="HISTIDINE KINASE"/>
    <property type="match status" value="1"/>
</dbReference>
<keyword evidence="9" id="KW-0902">Two-component regulatory system</keyword>
<gene>
    <name evidence="14" type="ORF">SIL82_14825</name>
</gene>